<proteinExistence type="predicted"/>
<evidence type="ECO:0000313" key="1">
    <source>
        <dbReference type="EMBL" id="DAG00709.1"/>
    </source>
</evidence>
<name>A0A8S5V1W0_9CAUD</name>
<reference evidence="1" key="1">
    <citation type="journal article" date="2021" name="Proc. Natl. Acad. Sci. U.S.A.">
        <title>A Catalog of Tens of Thousands of Viruses from Human Metagenomes Reveals Hidden Associations with Chronic Diseases.</title>
        <authorList>
            <person name="Tisza M.J."/>
            <person name="Buck C.B."/>
        </authorList>
    </citation>
    <scope>NUCLEOTIDE SEQUENCE</scope>
    <source>
        <strain evidence="1">CtJ2i1</strain>
    </source>
</reference>
<organism evidence="1">
    <name type="scientific">Myoviridae sp. ctJ2i1</name>
    <dbReference type="NCBI Taxonomy" id="2825079"/>
    <lineage>
        <taxon>Viruses</taxon>
        <taxon>Duplodnaviria</taxon>
        <taxon>Heunggongvirae</taxon>
        <taxon>Uroviricota</taxon>
        <taxon>Caudoviricetes</taxon>
    </lineage>
</organism>
<accession>A0A8S5V1W0</accession>
<dbReference type="EMBL" id="BK016182">
    <property type="protein sequence ID" value="DAG00709.1"/>
    <property type="molecule type" value="Genomic_DNA"/>
</dbReference>
<sequence length="331" mass="37774">MNYNQILGKINEETRKKVADEYNEIHKKYIVPEDYSGSVNLIDRLLKNKNIKIDDTLKKKLEDSKSKLTEAIKNKDFKGAAKIVKDLDGLPNIIKDVNAQDILKLVDKRDIAYLAFDKLINKEITNKIFNTLHITSKEQLLPALQDKRSKIIAIIKTYKHIKNTNPALTNQILKDLSDNVNKQLDEEIKYATNKYQVLAEQQAGKRIDDLYTRVTGYIDFANNYTKNYLDKAQALEDKLNGAISKLDTIQLGGFAKTINMNLQLSKIDFVSKNIERVNKYMQKYTDLARKHLDRAKKWATEQVTKLASKVLGAVGKKLSSLGKSAISKIKI</sequence>
<protein>
    <submittedName>
        <fullName evidence="1">Uncharacterized protein</fullName>
    </submittedName>
</protein>